<dbReference type="CDD" id="cd09019">
    <property type="entry name" value="galactose_mutarotase_like"/>
    <property type="match status" value="1"/>
</dbReference>
<dbReference type="InterPro" id="IPR011013">
    <property type="entry name" value="Gal_mutarotase_sf_dom"/>
</dbReference>
<feature type="binding site" evidence="11">
    <location>
        <begin position="94"/>
        <end position="95"/>
    </location>
    <ligand>
        <name>beta-D-galactose</name>
        <dbReference type="ChEBI" id="CHEBI:27667"/>
    </ligand>
</feature>
<evidence type="ECO:0000256" key="2">
    <source>
        <dbReference type="ARBA" id="ARBA00004947"/>
    </source>
</evidence>
<comment type="function">
    <text evidence="7">Mutarotase that catalyzes the interconversion of beta-D-galactose and alpha-D-galactose during galactose metabolism. Beta-D-galactose is metabolized in the liver into glucose 1-phosphate, the primary metabolic fuel, by the action of four enzymes that constitute the Leloir pathway: GALM, GALK1 (galactokinase), GALT (galactose-1-phosphate uridylyltransferase) and GALE (UDP-galactose-4'-epimerase). Involved in the maintenance of the equilibrium between the beta- and alpha-anomers of galactose, therefore ensuring a sufficient supply of the alpha-anomer for GALK1. Also active on D-glucose although shows a preference for galactose over glucose.</text>
</comment>
<dbReference type="Gene3D" id="2.70.98.10">
    <property type="match status" value="1"/>
</dbReference>
<reference evidence="12" key="1">
    <citation type="submission" date="2021-03" db="EMBL/GenBank/DDBJ databases">
        <title>Chromosome level genome of the anhydrobiotic midge Polypedilum vanderplanki.</title>
        <authorList>
            <person name="Yoshida Y."/>
            <person name="Kikawada T."/>
            <person name="Gusev O."/>
        </authorList>
    </citation>
    <scope>NUCLEOTIDE SEQUENCE</scope>
    <source>
        <strain evidence="12">NIAS01</strain>
        <tissue evidence="12">Whole body or cell culture</tissue>
    </source>
</reference>
<evidence type="ECO:0000256" key="9">
    <source>
        <dbReference type="PIRSR" id="PIRSR005096-1"/>
    </source>
</evidence>
<protein>
    <recommendedName>
        <fullName evidence="8">Aldose 1-epimerase</fullName>
        <ecNumber evidence="8">5.1.3.3</ecNumber>
    </recommendedName>
</protein>
<dbReference type="PANTHER" id="PTHR10091">
    <property type="entry name" value="ALDOSE-1-EPIMERASE"/>
    <property type="match status" value="1"/>
</dbReference>
<organism evidence="12 13">
    <name type="scientific">Polypedilum vanderplanki</name>
    <name type="common">Sleeping chironomid midge</name>
    <dbReference type="NCBI Taxonomy" id="319348"/>
    <lineage>
        <taxon>Eukaryota</taxon>
        <taxon>Metazoa</taxon>
        <taxon>Ecdysozoa</taxon>
        <taxon>Arthropoda</taxon>
        <taxon>Hexapoda</taxon>
        <taxon>Insecta</taxon>
        <taxon>Pterygota</taxon>
        <taxon>Neoptera</taxon>
        <taxon>Endopterygota</taxon>
        <taxon>Diptera</taxon>
        <taxon>Nematocera</taxon>
        <taxon>Chironomoidea</taxon>
        <taxon>Chironomidae</taxon>
        <taxon>Chironominae</taxon>
        <taxon>Polypedilum</taxon>
        <taxon>Polypedilum</taxon>
    </lineage>
</organism>
<dbReference type="GO" id="GO:0033499">
    <property type="term" value="P:galactose catabolic process via UDP-galactose, Leloir pathway"/>
    <property type="evidence" value="ECO:0007669"/>
    <property type="project" value="TreeGrafter"/>
</dbReference>
<dbReference type="Pfam" id="PF01263">
    <property type="entry name" value="Aldose_epim"/>
    <property type="match status" value="1"/>
</dbReference>
<feature type="binding site" evidence="10">
    <location>
        <position position="260"/>
    </location>
    <ligand>
        <name>beta-D-galactose</name>
        <dbReference type="ChEBI" id="CHEBI:27667"/>
    </ligand>
</feature>
<dbReference type="PIRSF" id="PIRSF005096">
    <property type="entry name" value="GALM"/>
    <property type="match status" value="1"/>
</dbReference>
<evidence type="ECO:0000256" key="1">
    <source>
        <dbReference type="ARBA" id="ARBA00001712"/>
    </source>
</evidence>
<comment type="similarity">
    <text evidence="4 8">Belongs to the aldose epimerase family.</text>
</comment>
<dbReference type="AlphaFoldDB" id="A0A9J6BTV1"/>
<evidence type="ECO:0000256" key="5">
    <source>
        <dbReference type="ARBA" id="ARBA00023235"/>
    </source>
</evidence>
<evidence type="ECO:0000256" key="11">
    <source>
        <dbReference type="PIRSR" id="PIRSR005096-3"/>
    </source>
</evidence>
<evidence type="ECO:0000256" key="6">
    <source>
        <dbReference type="ARBA" id="ARBA00023277"/>
    </source>
</evidence>
<dbReference type="SUPFAM" id="SSF74650">
    <property type="entry name" value="Galactose mutarotase-like"/>
    <property type="match status" value="1"/>
</dbReference>
<evidence type="ECO:0000313" key="13">
    <source>
        <dbReference type="Proteomes" id="UP001107558"/>
    </source>
</evidence>
<dbReference type="GO" id="GO:0030246">
    <property type="term" value="F:carbohydrate binding"/>
    <property type="evidence" value="ECO:0007669"/>
    <property type="project" value="InterPro"/>
</dbReference>
<feature type="binding site" evidence="11">
    <location>
        <begin position="191"/>
        <end position="193"/>
    </location>
    <ligand>
        <name>beta-D-galactose</name>
        <dbReference type="ChEBI" id="CHEBI:27667"/>
    </ligand>
</feature>
<dbReference type="Proteomes" id="UP001107558">
    <property type="component" value="Chromosome 3"/>
</dbReference>
<dbReference type="GO" id="GO:0004034">
    <property type="term" value="F:aldose 1-epimerase activity"/>
    <property type="evidence" value="ECO:0007669"/>
    <property type="project" value="UniProtKB-EC"/>
</dbReference>
<comment type="catalytic activity">
    <reaction evidence="8">
        <text>alpha-D-glucose = beta-D-glucose</text>
        <dbReference type="Rhea" id="RHEA:10264"/>
        <dbReference type="ChEBI" id="CHEBI:15903"/>
        <dbReference type="ChEBI" id="CHEBI:17925"/>
        <dbReference type="EC" id="5.1.3.3"/>
    </reaction>
</comment>
<keyword evidence="13" id="KW-1185">Reference proteome</keyword>
<dbReference type="EMBL" id="JADBJN010000003">
    <property type="protein sequence ID" value="KAG5672726.1"/>
    <property type="molecule type" value="Genomic_DNA"/>
</dbReference>
<comment type="pathway">
    <text evidence="3 8">Carbohydrate metabolism; hexose metabolism.</text>
</comment>
<accession>A0A9J6BTV1</accession>
<dbReference type="InterPro" id="IPR015443">
    <property type="entry name" value="Aldose_1-epimerase"/>
</dbReference>
<dbReference type="GO" id="GO:0006006">
    <property type="term" value="P:glucose metabolic process"/>
    <property type="evidence" value="ECO:0007669"/>
    <property type="project" value="TreeGrafter"/>
</dbReference>
<comment type="pathway">
    <text evidence="2">Carbohydrate metabolism; galactose metabolism.</text>
</comment>
<dbReference type="InterPro" id="IPR047215">
    <property type="entry name" value="Galactose_mutarotase-like"/>
</dbReference>
<sequence length="383" mass="42754">MSTENVVKLTVDNFGIVKDPITNEEKVVKRFTWTNEKTRVTIQLISYGAMITSCKIPSKSGEVADIVLGFDSIEGYQKDGNSAYIGSLMGRVANRIANGEFHLNGEKHELAKNFLGKHNLHGGIIGFDKFNWDSYVDENLVFLTHVSPDDYEGFPGTVLVTAACELRNDDSFSMKLNAVTNKPTLINMSNHSYFNLAGHNAGYKELYKHKLTINADRILSIDDEQIPTGEFQHVAESAFDFRLPMEIGKAIAKTPKNGFDHNFCITSGTSQTLTFVARVFHPKSGRFMEVYSDQPSVLFYTSNNLPDPCNINPTLADDVCEEGSSSVVGKNGAQYKKHGSFCLETQKYADAIHHENFPSIILVPGKEYEHETVYKFGIYDDEN</sequence>
<proteinExistence type="inferred from homology"/>
<dbReference type="InterPro" id="IPR014718">
    <property type="entry name" value="GH-type_carb-bd"/>
</dbReference>
<dbReference type="OrthoDB" id="274691at2759"/>
<keyword evidence="6 8" id="KW-0119">Carbohydrate metabolism</keyword>
<evidence type="ECO:0000256" key="10">
    <source>
        <dbReference type="PIRSR" id="PIRSR005096-2"/>
    </source>
</evidence>
<keyword evidence="5 8" id="KW-0413">Isomerase</keyword>
<dbReference type="EC" id="5.1.3.3" evidence="8"/>
<comment type="caution">
    <text evidence="12">The sequence shown here is derived from an EMBL/GenBank/DDBJ whole genome shotgun (WGS) entry which is preliminary data.</text>
</comment>
<evidence type="ECO:0000256" key="4">
    <source>
        <dbReference type="ARBA" id="ARBA00006206"/>
    </source>
</evidence>
<dbReference type="InterPro" id="IPR008183">
    <property type="entry name" value="Aldose_1/G6P_1-epimerase"/>
</dbReference>
<evidence type="ECO:0000256" key="8">
    <source>
        <dbReference type="PIRNR" id="PIRNR005096"/>
    </source>
</evidence>
<evidence type="ECO:0000313" key="12">
    <source>
        <dbReference type="EMBL" id="KAG5672726.1"/>
    </source>
</evidence>
<evidence type="ECO:0000256" key="7">
    <source>
        <dbReference type="ARBA" id="ARBA00045743"/>
    </source>
</evidence>
<name>A0A9J6BTV1_POLVA</name>
<gene>
    <name evidence="12" type="ORF">PVAND_002827</name>
</gene>
<evidence type="ECO:0000256" key="3">
    <source>
        <dbReference type="ARBA" id="ARBA00005028"/>
    </source>
</evidence>
<dbReference type="PANTHER" id="PTHR10091:SF0">
    <property type="entry name" value="GALACTOSE MUTAROTASE"/>
    <property type="match status" value="1"/>
</dbReference>
<comment type="catalytic activity">
    <reaction evidence="1">
        <text>alpha-D-galactose = beta-D-galactose</text>
        <dbReference type="Rhea" id="RHEA:28675"/>
        <dbReference type="ChEBI" id="CHEBI:27667"/>
        <dbReference type="ChEBI" id="CHEBI:28061"/>
        <dbReference type="EC" id="5.1.3.3"/>
    </reaction>
    <physiologicalReaction direction="right-to-left" evidence="1">
        <dbReference type="Rhea" id="RHEA:28677"/>
    </physiologicalReaction>
</comment>
<feature type="active site" description="Proton acceptor" evidence="9">
    <location>
        <position position="344"/>
    </location>
</feature>
<feature type="active site" description="Proton donor" evidence="9">
    <location>
        <position position="191"/>
    </location>
</feature>